<keyword evidence="8" id="KW-1185">Reference proteome</keyword>
<feature type="compositionally biased region" description="Basic residues" evidence="5">
    <location>
        <begin position="398"/>
        <end position="410"/>
    </location>
</feature>
<name>A0ABR3YIS3_9PEZI</name>
<dbReference type="PANTHER" id="PTHR31465">
    <property type="entry name" value="PROTEIN RTA1-RELATED"/>
    <property type="match status" value="1"/>
</dbReference>
<evidence type="ECO:0000256" key="5">
    <source>
        <dbReference type="SAM" id="MobiDB-lite"/>
    </source>
</evidence>
<keyword evidence="3 6" id="KW-1133">Transmembrane helix</keyword>
<feature type="transmembrane region" description="Helical" evidence="6">
    <location>
        <begin position="20"/>
        <end position="38"/>
    </location>
</feature>
<evidence type="ECO:0000256" key="1">
    <source>
        <dbReference type="ARBA" id="ARBA00004141"/>
    </source>
</evidence>
<feature type="region of interest" description="Disordered" evidence="5">
    <location>
        <begin position="444"/>
        <end position="466"/>
    </location>
</feature>
<gene>
    <name evidence="7" type="ORF">Sste5346_009794</name>
</gene>
<feature type="transmembrane region" description="Helical" evidence="6">
    <location>
        <begin position="184"/>
        <end position="210"/>
    </location>
</feature>
<feature type="compositionally biased region" description="Low complexity" evidence="5">
    <location>
        <begin position="491"/>
        <end position="503"/>
    </location>
</feature>
<accession>A0ABR3YIS3</accession>
<feature type="region of interest" description="Disordered" evidence="5">
    <location>
        <begin position="325"/>
        <end position="385"/>
    </location>
</feature>
<feature type="transmembrane region" description="Helical" evidence="6">
    <location>
        <begin position="85"/>
        <end position="107"/>
    </location>
</feature>
<feature type="transmembrane region" description="Helical" evidence="6">
    <location>
        <begin position="45"/>
        <end position="65"/>
    </location>
</feature>
<comment type="caution">
    <text evidence="7">The sequence shown here is derived from an EMBL/GenBank/DDBJ whole genome shotgun (WGS) entry which is preliminary data.</text>
</comment>
<feature type="transmembrane region" description="Helical" evidence="6">
    <location>
        <begin position="241"/>
        <end position="261"/>
    </location>
</feature>
<feature type="compositionally biased region" description="Basic and acidic residues" evidence="5">
    <location>
        <begin position="562"/>
        <end position="609"/>
    </location>
</feature>
<sequence length="609" mass="65123">MAVSFGPFPTIGDSRFTSEWGGAAFAGIFGLLTILHLVQGCYYRLWKVATAAVAGGLAASAGYILQAAGSRQRGDPSDTDNVQPYLLATAFILLQIAPLCITLVPYATLNRLARTRFVPAHDSLPDDMRRPWPSNGRWIAAWPVWVLLVIAAAAQAAAVAFLVYCGLTTSSAYDIPRALLVAAGLVWAGGLAAQGVAVLILLAAVTHAYATLPPARPGGQQERDEAGTVRPSLPPRRRRKIVWLLMTTYGVLALLVMRIVYRTVEAVMAAEGKSTASIGVDAKTAASSASRSTLYALVLDGLPTALALLLLCACHAGWALPATEARHSSSQGGGRSGGSNTPTSGGDDDADERMDALHDLESPVEGRGYFGQPSPAEAAEGGQELSTEQVLLQQRAALQRHYRQRQRQQHRQSQFRPRHPPPPVVEALARFSLSASLSVSLPRESFVGGERPARIPAPGEPDEAAGGAPQRLLARLSMDNFILFRFLNTPSRSTSARSGGARTIPQSVRSAISRATSQSHGGGGGSQSRSQSHGTGTNYGDDPFAGFDDVAQAGLQTEEAPQQEHQEHQDREPQEHQNQERENALFHDSDSRRTCDSPDEKEKLGPEWT</sequence>
<dbReference type="EMBL" id="JAWCUI010000100">
    <property type="protein sequence ID" value="KAL1888107.1"/>
    <property type="molecule type" value="Genomic_DNA"/>
</dbReference>
<evidence type="ECO:0000313" key="7">
    <source>
        <dbReference type="EMBL" id="KAL1888107.1"/>
    </source>
</evidence>
<feature type="compositionally biased region" description="Polar residues" evidence="5">
    <location>
        <begin position="504"/>
        <end position="515"/>
    </location>
</feature>
<dbReference type="PANTHER" id="PTHR31465:SF15">
    <property type="entry name" value="LIPID TRANSPORTER ATNI-RELATED"/>
    <property type="match status" value="1"/>
</dbReference>
<dbReference type="InterPro" id="IPR007568">
    <property type="entry name" value="RTA1"/>
</dbReference>
<evidence type="ECO:0000256" key="3">
    <source>
        <dbReference type="ARBA" id="ARBA00022989"/>
    </source>
</evidence>
<dbReference type="Proteomes" id="UP001583186">
    <property type="component" value="Unassembled WGS sequence"/>
</dbReference>
<dbReference type="Pfam" id="PF04479">
    <property type="entry name" value="RTA1"/>
    <property type="match status" value="1"/>
</dbReference>
<keyword evidence="4 6" id="KW-0472">Membrane</keyword>
<keyword evidence="2 6" id="KW-0812">Transmembrane</keyword>
<feature type="region of interest" description="Disordered" evidence="5">
    <location>
        <begin position="491"/>
        <end position="609"/>
    </location>
</feature>
<feature type="compositionally biased region" description="Low complexity" evidence="5">
    <location>
        <begin position="527"/>
        <end position="536"/>
    </location>
</feature>
<proteinExistence type="predicted"/>
<comment type="subcellular location">
    <subcellularLocation>
        <location evidence="1">Membrane</location>
        <topology evidence="1">Multi-pass membrane protein</topology>
    </subcellularLocation>
</comment>
<feature type="region of interest" description="Disordered" evidence="5">
    <location>
        <begin position="398"/>
        <end position="423"/>
    </location>
</feature>
<reference evidence="7 8" key="1">
    <citation type="journal article" date="2024" name="IMA Fungus">
        <title>IMA Genome - F19 : A genome assembly and annotation guide to empower mycologists, including annotated draft genome sequences of Ceratocystis pirilliformis, Diaporthe australafricana, Fusarium ophioides, Paecilomyces lecythidis, and Sporothrix stenoceras.</title>
        <authorList>
            <person name="Aylward J."/>
            <person name="Wilson A.M."/>
            <person name="Visagie C.M."/>
            <person name="Spraker J."/>
            <person name="Barnes I."/>
            <person name="Buitendag C."/>
            <person name="Ceriani C."/>
            <person name="Del Mar Angel L."/>
            <person name="du Plessis D."/>
            <person name="Fuchs T."/>
            <person name="Gasser K."/>
            <person name="Kramer D."/>
            <person name="Li W."/>
            <person name="Munsamy K."/>
            <person name="Piso A."/>
            <person name="Price J.L."/>
            <person name="Sonnekus B."/>
            <person name="Thomas C."/>
            <person name="van der Nest A."/>
            <person name="van Dijk A."/>
            <person name="van Heerden A."/>
            <person name="van Vuuren N."/>
            <person name="Yilmaz N."/>
            <person name="Duong T.A."/>
            <person name="van der Merwe N.A."/>
            <person name="Wingfield M.J."/>
            <person name="Wingfield B.D."/>
        </authorList>
    </citation>
    <scope>NUCLEOTIDE SEQUENCE [LARGE SCALE GENOMIC DNA]</scope>
    <source>
        <strain evidence="7 8">CMW 5346</strain>
    </source>
</reference>
<evidence type="ECO:0000256" key="4">
    <source>
        <dbReference type="ARBA" id="ARBA00023136"/>
    </source>
</evidence>
<feature type="region of interest" description="Disordered" evidence="5">
    <location>
        <begin position="214"/>
        <end position="233"/>
    </location>
</feature>
<protein>
    <submittedName>
        <fullName evidence="7">Uncharacterized protein</fullName>
    </submittedName>
</protein>
<evidence type="ECO:0000313" key="8">
    <source>
        <dbReference type="Proteomes" id="UP001583186"/>
    </source>
</evidence>
<organism evidence="7 8">
    <name type="scientific">Sporothrix stenoceras</name>
    <dbReference type="NCBI Taxonomy" id="5173"/>
    <lineage>
        <taxon>Eukaryota</taxon>
        <taxon>Fungi</taxon>
        <taxon>Dikarya</taxon>
        <taxon>Ascomycota</taxon>
        <taxon>Pezizomycotina</taxon>
        <taxon>Sordariomycetes</taxon>
        <taxon>Sordariomycetidae</taxon>
        <taxon>Ophiostomatales</taxon>
        <taxon>Ophiostomataceae</taxon>
        <taxon>Sporothrix</taxon>
    </lineage>
</organism>
<evidence type="ECO:0000256" key="6">
    <source>
        <dbReference type="SAM" id="Phobius"/>
    </source>
</evidence>
<evidence type="ECO:0000256" key="2">
    <source>
        <dbReference type="ARBA" id="ARBA00022692"/>
    </source>
</evidence>
<feature type="transmembrane region" description="Helical" evidence="6">
    <location>
        <begin position="138"/>
        <end position="164"/>
    </location>
</feature>